<dbReference type="Pfam" id="PF00034">
    <property type="entry name" value="Cytochrom_C"/>
    <property type="match status" value="1"/>
</dbReference>
<dbReference type="InterPro" id="IPR036909">
    <property type="entry name" value="Cyt_c-like_dom_sf"/>
</dbReference>
<feature type="domain" description="Cytochrome c" evidence="7">
    <location>
        <begin position="152"/>
        <end position="249"/>
    </location>
</feature>
<protein>
    <submittedName>
        <fullName evidence="8">Class I triheme cytochrome c</fullName>
    </submittedName>
</protein>
<keyword evidence="3 6" id="KW-0479">Metal-binding</keyword>
<dbReference type="PROSITE" id="PS51007">
    <property type="entry name" value="CYTC"/>
    <property type="match status" value="3"/>
</dbReference>
<dbReference type="GO" id="GO:0046872">
    <property type="term" value="F:metal ion binding"/>
    <property type="evidence" value="ECO:0007669"/>
    <property type="project" value="UniProtKB-KW"/>
</dbReference>
<dbReference type="AlphaFoldDB" id="K5CHV8"/>
<evidence type="ECO:0000313" key="8">
    <source>
        <dbReference type="EMBL" id="EKK03625.1"/>
    </source>
</evidence>
<dbReference type="GO" id="GO:0020037">
    <property type="term" value="F:heme binding"/>
    <property type="evidence" value="ECO:0007669"/>
    <property type="project" value="InterPro"/>
</dbReference>
<evidence type="ECO:0000256" key="4">
    <source>
        <dbReference type="ARBA" id="ARBA00022982"/>
    </source>
</evidence>
<comment type="caution">
    <text evidence="8">The sequence shown here is derived from an EMBL/GenBank/DDBJ whole genome shotgun (WGS) entry which is preliminary data.</text>
</comment>
<accession>K5CHV8</accession>
<dbReference type="GO" id="GO:0009055">
    <property type="term" value="F:electron transfer activity"/>
    <property type="evidence" value="ECO:0007669"/>
    <property type="project" value="InterPro"/>
</dbReference>
<keyword evidence="4" id="KW-0249">Electron transport</keyword>
<keyword evidence="1" id="KW-0813">Transport</keyword>
<evidence type="ECO:0000256" key="1">
    <source>
        <dbReference type="ARBA" id="ARBA00022448"/>
    </source>
</evidence>
<dbReference type="PATRIC" id="fig|993517.3.peg.1173"/>
<evidence type="ECO:0000256" key="6">
    <source>
        <dbReference type="PROSITE-ProRule" id="PRU00433"/>
    </source>
</evidence>
<dbReference type="InterPro" id="IPR009056">
    <property type="entry name" value="Cyt_c-like_dom"/>
</dbReference>
<dbReference type="PANTHER" id="PTHR33751">
    <property type="entry name" value="CBB3-TYPE CYTOCHROME C OXIDASE SUBUNIT FIXP"/>
    <property type="match status" value="1"/>
</dbReference>
<evidence type="ECO:0000256" key="3">
    <source>
        <dbReference type="ARBA" id="ARBA00022723"/>
    </source>
</evidence>
<evidence type="ECO:0000256" key="5">
    <source>
        <dbReference type="ARBA" id="ARBA00023004"/>
    </source>
</evidence>
<gene>
    <name evidence="8" type="ORF">RBSH_01074</name>
</gene>
<dbReference type="EMBL" id="AMCW01000022">
    <property type="protein sequence ID" value="EKK03625.1"/>
    <property type="molecule type" value="Genomic_DNA"/>
</dbReference>
<evidence type="ECO:0000313" key="9">
    <source>
        <dbReference type="Proteomes" id="UP000007993"/>
    </source>
</evidence>
<keyword evidence="5 6" id="KW-0408">Iron</keyword>
<feature type="domain" description="Cytochrome c" evidence="7">
    <location>
        <begin position="265"/>
        <end position="356"/>
    </location>
</feature>
<organism evidence="8 9">
    <name type="scientific">Rhodopirellula baltica SH28</name>
    <dbReference type="NCBI Taxonomy" id="993517"/>
    <lineage>
        <taxon>Bacteria</taxon>
        <taxon>Pseudomonadati</taxon>
        <taxon>Planctomycetota</taxon>
        <taxon>Planctomycetia</taxon>
        <taxon>Pirellulales</taxon>
        <taxon>Pirellulaceae</taxon>
        <taxon>Rhodopirellula</taxon>
    </lineage>
</organism>
<dbReference type="InterPro" id="IPR050597">
    <property type="entry name" value="Cytochrome_c_Oxidase_Subunit"/>
</dbReference>
<reference evidence="8 9" key="1">
    <citation type="journal article" date="2013" name="Mar. Genomics">
        <title>Expression of sulfatases in Rhodopirellula baltica and the diversity of sulfatases in the genus Rhodopirellula.</title>
        <authorList>
            <person name="Wegner C.E."/>
            <person name="Richter-Heitmann T."/>
            <person name="Klindworth A."/>
            <person name="Klockow C."/>
            <person name="Richter M."/>
            <person name="Achstetter T."/>
            <person name="Glockner F.O."/>
            <person name="Harder J."/>
        </authorList>
    </citation>
    <scope>NUCLEOTIDE SEQUENCE [LARGE SCALE GENOMIC DNA]</scope>
    <source>
        <strain evidence="8 9">SH28</strain>
    </source>
</reference>
<dbReference type="Gene3D" id="1.10.760.10">
    <property type="entry name" value="Cytochrome c-like domain"/>
    <property type="match status" value="3"/>
</dbReference>
<dbReference type="RefSeq" id="WP_007331019.1">
    <property type="nucleotide sequence ID" value="NZ_AMCW01000022.1"/>
</dbReference>
<sequence>MLLTWKRAFLAGIVLGILGIVVLVTGVVPVKASSGHWQITRWFLDFASDRSVSFHSRGTQPPEDGERRDVRLGEEIFQTNCRFCHGLPGKEQPPVARGMTPTPPRLDRSLLEKEPRELHYIVQHGIKFAGMPAWPVPARGDEVWPVVAYLRKSLEEDRETFRAERTESDLAAITKLPVLQACIDCHGVDGASRVGKQVPQLTGQAEGYLRQSLLAFRSSERFSGVMMPVSHDLTNQEIDALSKHYHEATWNDVRTRVDDDVADQATIERGRELATVGDRGRKIPSCQKCHGPQAENRRDDYPNLAGQSKWYLQQQLELFEKRSRGGARTARLMHTIADKLSKRDRSDLAAFYASLQTPAQPSEH</sequence>
<dbReference type="SUPFAM" id="SSF46626">
    <property type="entry name" value="Cytochrome c"/>
    <property type="match status" value="3"/>
</dbReference>
<evidence type="ECO:0000256" key="2">
    <source>
        <dbReference type="ARBA" id="ARBA00022617"/>
    </source>
</evidence>
<dbReference type="PANTHER" id="PTHR33751:SF9">
    <property type="entry name" value="CYTOCHROME C4"/>
    <property type="match status" value="1"/>
</dbReference>
<proteinExistence type="predicted"/>
<dbReference type="Proteomes" id="UP000007993">
    <property type="component" value="Unassembled WGS sequence"/>
</dbReference>
<keyword evidence="2 6" id="KW-0349">Heme</keyword>
<dbReference type="Pfam" id="PF13442">
    <property type="entry name" value="Cytochrome_CBB3"/>
    <property type="match status" value="1"/>
</dbReference>
<name>K5CHV8_RHOBT</name>
<evidence type="ECO:0000259" key="7">
    <source>
        <dbReference type="PROSITE" id="PS51007"/>
    </source>
</evidence>
<feature type="domain" description="Cytochrome c" evidence="7">
    <location>
        <begin position="68"/>
        <end position="154"/>
    </location>
</feature>